<dbReference type="InterPro" id="IPR001296">
    <property type="entry name" value="Glyco_trans_1"/>
</dbReference>
<gene>
    <name evidence="3" type="ORF">GCM10011273_08590</name>
</gene>
<dbReference type="AlphaFoldDB" id="A0A918PWA1"/>
<proteinExistence type="predicted"/>
<dbReference type="PANTHER" id="PTHR45947">
    <property type="entry name" value="SULFOQUINOVOSYL TRANSFERASE SQD2"/>
    <property type="match status" value="1"/>
</dbReference>
<keyword evidence="4" id="KW-1185">Reference proteome</keyword>
<reference evidence="3" key="2">
    <citation type="submission" date="2020-09" db="EMBL/GenBank/DDBJ databases">
        <authorList>
            <person name="Sun Q."/>
            <person name="Kim S."/>
        </authorList>
    </citation>
    <scope>NUCLEOTIDE SEQUENCE</scope>
    <source>
        <strain evidence="3">KCTC 32296</strain>
    </source>
</reference>
<dbReference type="GO" id="GO:0016758">
    <property type="term" value="F:hexosyltransferase activity"/>
    <property type="evidence" value="ECO:0007669"/>
    <property type="project" value="TreeGrafter"/>
</dbReference>
<sequence length="388" mass="42836">MADTPDNSFPHCVLQVVPNLDTGGVEQTTLDMAEAIVKAGGRAIVASKGGRMEGRLKAAGAVLIPLPVHSKNPLKQLKNYFRLKKIIRAFKVDIVHVRSRAPALAAINAAKACKVKSLTTYHGIYKAKGKLKRWYNSWMVRADVTIANSEFTRRHILSHYRIGPDKVITVPRGVDIQRFDPARVTGEQVESLRKAWDLRADDTRPLFVLAGRLTRWKGHELILEALHRLRQRGLTDVRVVFAGDSQGRVDYERHLKGLIDTYSLNDQVYMVGHCADMPAAFTLCDFALAPSVEPEAFGRTAVEPQAMAKPVLAADHGATSETVIDGETGWLIAPGDADIWANAIERVLNMPETERAAMGAKGMAHVRAQFTLEAMCAATLDIYRRLLS</sequence>
<organism evidence="3 4">
    <name type="scientific">Asticcacaulis endophyticus</name>
    <dbReference type="NCBI Taxonomy" id="1395890"/>
    <lineage>
        <taxon>Bacteria</taxon>
        <taxon>Pseudomonadati</taxon>
        <taxon>Pseudomonadota</taxon>
        <taxon>Alphaproteobacteria</taxon>
        <taxon>Caulobacterales</taxon>
        <taxon>Caulobacteraceae</taxon>
        <taxon>Asticcacaulis</taxon>
    </lineage>
</organism>
<dbReference type="InterPro" id="IPR050194">
    <property type="entry name" value="Glycosyltransferase_grp1"/>
</dbReference>
<keyword evidence="3" id="KW-0808">Transferase</keyword>
<feature type="domain" description="Glycosyltransferase subfamily 4-like N-terminal" evidence="2">
    <location>
        <begin position="23"/>
        <end position="178"/>
    </location>
</feature>
<dbReference type="Pfam" id="PF13439">
    <property type="entry name" value="Glyco_transf_4"/>
    <property type="match status" value="1"/>
</dbReference>
<reference evidence="3" key="1">
    <citation type="journal article" date="2014" name="Int. J. Syst. Evol. Microbiol.">
        <title>Complete genome sequence of Corynebacterium casei LMG S-19264T (=DSM 44701T), isolated from a smear-ripened cheese.</title>
        <authorList>
            <consortium name="US DOE Joint Genome Institute (JGI-PGF)"/>
            <person name="Walter F."/>
            <person name="Albersmeier A."/>
            <person name="Kalinowski J."/>
            <person name="Ruckert C."/>
        </authorList>
    </citation>
    <scope>NUCLEOTIDE SEQUENCE</scope>
    <source>
        <strain evidence="3">KCTC 32296</strain>
    </source>
</reference>
<dbReference type="Proteomes" id="UP000662572">
    <property type="component" value="Unassembled WGS sequence"/>
</dbReference>
<dbReference type="PANTHER" id="PTHR45947:SF3">
    <property type="entry name" value="SULFOQUINOVOSYL TRANSFERASE SQD2"/>
    <property type="match status" value="1"/>
</dbReference>
<accession>A0A918PWA1</accession>
<evidence type="ECO:0000259" key="2">
    <source>
        <dbReference type="Pfam" id="PF13439"/>
    </source>
</evidence>
<evidence type="ECO:0000259" key="1">
    <source>
        <dbReference type="Pfam" id="PF00534"/>
    </source>
</evidence>
<name>A0A918PWA1_9CAUL</name>
<dbReference type="InterPro" id="IPR028098">
    <property type="entry name" value="Glyco_trans_4-like_N"/>
</dbReference>
<dbReference type="RefSeq" id="WP_189485111.1">
    <property type="nucleotide sequence ID" value="NZ_BMZB01000001.1"/>
</dbReference>
<evidence type="ECO:0000313" key="4">
    <source>
        <dbReference type="Proteomes" id="UP000662572"/>
    </source>
</evidence>
<comment type="caution">
    <text evidence="3">The sequence shown here is derived from an EMBL/GenBank/DDBJ whole genome shotgun (WGS) entry which is preliminary data.</text>
</comment>
<dbReference type="Gene3D" id="3.40.50.2000">
    <property type="entry name" value="Glycogen Phosphorylase B"/>
    <property type="match status" value="2"/>
</dbReference>
<dbReference type="EMBL" id="BMZB01000001">
    <property type="protein sequence ID" value="GGZ25487.1"/>
    <property type="molecule type" value="Genomic_DNA"/>
</dbReference>
<protein>
    <submittedName>
        <fullName evidence="3">Glycosyl transferase</fullName>
    </submittedName>
</protein>
<feature type="domain" description="Glycosyl transferase family 1" evidence="1">
    <location>
        <begin position="196"/>
        <end position="358"/>
    </location>
</feature>
<dbReference type="SUPFAM" id="SSF53756">
    <property type="entry name" value="UDP-Glycosyltransferase/glycogen phosphorylase"/>
    <property type="match status" value="1"/>
</dbReference>
<dbReference type="Pfam" id="PF00534">
    <property type="entry name" value="Glycos_transf_1"/>
    <property type="match status" value="1"/>
</dbReference>
<evidence type="ECO:0000313" key="3">
    <source>
        <dbReference type="EMBL" id="GGZ25487.1"/>
    </source>
</evidence>
<dbReference type="CDD" id="cd03819">
    <property type="entry name" value="GT4_WavL-like"/>
    <property type="match status" value="1"/>
</dbReference>